<evidence type="ECO:0000256" key="8">
    <source>
        <dbReference type="ARBA" id="ARBA00022801"/>
    </source>
</evidence>
<dbReference type="GO" id="GO:0006508">
    <property type="term" value="P:proteolysis"/>
    <property type="evidence" value="ECO:0007669"/>
    <property type="project" value="UniProtKB-KW"/>
</dbReference>
<keyword evidence="9" id="KW-0862">Zinc</keyword>
<evidence type="ECO:0000256" key="5">
    <source>
        <dbReference type="ARBA" id="ARBA00022670"/>
    </source>
</evidence>
<protein>
    <submittedName>
        <fullName evidence="15">Zn-dependent protease</fullName>
    </submittedName>
</protein>
<evidence type="ECO:0000259" key="14">
    <source>
        <dbReference type="Pfam" id="PF02163"/>
    </source>
</evidence>
<comment type="subcellular location">
    <subcellularLocation>
        <location evidence="2">Cell membrane</location>
        <topology evidence="2">Multi-pass membrane protein</topology>
    </subcellularLocation>
</comment>
<dbReference type="EMBL" id="REFJ01000001">
    <property type="protein sequence ID" value="RMA82569.1"/>
    <property type="molecule type" value="Genomic_DNA"/>
</dbReference>
<evidence type="ECO:0000313" key="16">
    <source>
        <dbReference type="Proteomes" id="UP000267187"/>
    </source>
</evidence>
<evidence type="ECO:0000256" key="7">
    <source>
        <dbReference type="ARBA" id="ARBA00022723"/>
    </source>
</evidence>
<comment type="cofactor">
    <cofactor evidence="1">
        <name>Zn(2+)</name>
        <dbReference type="ChEBI" id="CHEBI:29105"/>
    </cofactor>
</comment>
<dbReference type="CDD" id="cd06158">
    <property type="entry name" value="S2P-M50_like_1"/>
    <property type="match status" value="1"/>
</dbReference>
<keyword evidence="8" id="KW-0378">Hydrolase</keyword>
<dbReference type="Pfam" id="PF02163">
    <property type="entry name" value="Peptidase_M50"/>
    <property type="match status" value="2"/>
</dbReference>
<evidence type="ECO:0000256" key="6">
    <source>
        <dbReference type="ARBA" id="ARBA00022692"/>
    </source>
</evidence>
<comment type="similarity">
    <text evidence="3">Belongs to the peptidase M50B family.</text>
</comment>
<dbReference type="OrthoDB" id="8772544at2"/>
<evidence type="ECO:0000256" key="2">
    <source>
        <dbReference type="ARBA" id="ARBA00004651"/>
    </source>
</evidence>
<dbReference type="GO" id="GO:0008237">
    <property type="term" value="F:metallopeptidase activity"/>
    <property type="evidence" value="ECO:0007669"/>
    <property type="project" value="UniProtKB-KW"/>
</dbReference>
<evidence type="ECO:0000256" key="11">
    <source>
        <dbReference type="ARBA" id="ARBA00023049"/>
    </source>
</evidence>
<organism evidence="15 16">
    <name type="scientific">Umboniibacter marinipuniceus</name>
    <dbReference type="NCBI Taxonomy" id="569599"/>
    <lineage>
        <taxon>Bacteria</taxon>
        <taxon>Pseudomonadati</taxon>
        <taxon>Pseudomonadota</taxon>
        <taxon>Gammaproteobacteria</taxon>
        <taxon>Cellvibrionales</taxon>
        <taxon>Cellvibrionaceae</taxon>
        <taxon>Umboniibacter</taxon>
    </lineage>
</organism>
<keyword evidence="16" id="KW-1185">Reference proteome</keyword>
<dbReference type="Proteomes" id="UP000267187">
    <property type="component" value="Unassembled WGS sequence"/>
</dbReference>
<feature type="transmembrane region" description="Helical" evidence="13">
    <location>
        <begin position="90"/>
        <end position="115"/>
    </location>
</feature>
<reference evidence="15 16" key="1">
    <citation type="submission" date="2018-10" db="EMBL/GenBank/DDBJ databases">
        <title>Genomic Encyclopedia of Type Strains, Phase IV (KMG-IV): sequencing the most valuable type-strain genomes for metagenomic binning, comparative biology and taxonomic classification.</title>
        <authorList>
            <person name="Goeker M."/>
        </authorList>
    </citation>
    <scope>NUCLEOTIDE SEQUENCE [LARGE SCALE GENOMIC DNA]</scope>
    <source>
        <strain evidence="15 16">DSM 25080</strain>
    </source>
</reference>
<dbReference type="InterPro" id="IPR052348">
    <property type="entry name" value="Metallopeptidase_M50B"/>
</dbReference>
<keyword evidence="4" id="KW-1003">Cell membrane</keyword>
<name>A0A3M0AG30_9GAMM</name>
<evidence type="ECO:0000256" key="4">
    <source>
        <dbReference type="ARBA" id="ARBA00022475"/>
    </source>
</evidence>
<comment type="caution">
    <text evidence="15">The sequence shown here is derived from an EMBL/GenBank/DDBJ whole genome shotgun (WGS) entry which is preliminary data.</text>
</comment>
<evidence type="ECO:0000256" key="10">
    <source>
        <dbReference type="ARBA" id="ARBA00022989"/>
    </source>
</evidence>
<evidence type="ECO:0000256" key="12">
    <source>
        <dbReference type="ARBA" id="ARBA00023136"/>
    </source>
</evidence>
<keyword evidence="10 13" id="KW-1133">Transmembrane helix</keyword>
<feature type="transmembrane region" description="Helical" evidence="13">
    <location>
        <begin position="177"/>
        <end position="200"/>
    </location>
</feature>
<dbReference type="RefSeq" id="WP_121875893.1">
    <property type="nucleotide sequence ID" value="NZ_REFJ01000001.1"/>
</dbReference>
<evidence type="ECO:0000256" key="9">
    <source>
        <dbReference type="ARBA" id="ARBA00022833"/>
    </source>
</evidence>
<dbReference type="PANTHER" id="PTHR35864">
    <property type="entry name" value="ZINC METALLOPROTEASE MJ0611-RELATED"/>
    <property type="match status" value="1"/>
</dbReference>
<evidence type="ECO:0000256" key="1">
    <source>
        <dbReference type="ARBA" id="ARBA00001947"/>
    </source>
</evidence>
<dbReference type="GO" id="GO:0005886">
    <property type="term" value="C:plasma membrane"/>
    <property type="evidence" value="ECO:0007669"/>
    <property type="project" value="UniProtKB-SubCell"/>
</dbReference>
<evidence type="ECO:0000256" key="3">
    <source>
        <dbReference type="ARBA" id="ARBA00007931"/>
    </source>
</evidence>
<sequence>MYQLILEGHYSIFLLIVVALVVSLTFHEFGHAAMAKFYGDDTAQKQGRLTLNPVAHIDPLGLLMVVILGFGYAKPVPTNPRNYTSGWAQLWIAAAGPLMNLLIAFITVNVFMLAIQGEWAWAQGEGPQYFFIYLATINLILMIFNLIPLGPLDGHYIAPYLLPSGLRKPYVLFNARYGSMLFLGLIILSVLGVPVFSYVWQLGQFLLPLLVIV</sequence>
<evidence type="ECO:0000256" key="13">
    <source>
        <dbReference type="SAM" id="Phobius"/>
    </source>
</evidence>
<feature type="domain" description="Peptidase M50" evidence="14">
    <location>
        <begin position="16"/>
        <end position="112"/>
    </location>
</feature>
<dbReference type="AlphaFoldDB" id="A0A3M0AG30"/>
<feature type="transmembrane region" description="Helical" evidence="13">
    <location>
        <begin position="127"/>
        <end position="147"/>
    </location>
</feature>
<feature type="domain" description="Peptidase M50" evidence="14">
    <location>
        <begin position="125"/>
        <end position="174"/>
    </location>
</feature>
<dbReference type="PANTHER" id="PTHR35864:SF1">
    <property type="entry name" value="ZINC METALLOPROTEASE YWHC-RELATED"/>
    <property type="match status" value="1"/>
</dbReference>
<dbReference type="InterPro" id="IPR008915">
    <property type="entry name" value="Peptidase_M50"/>
</dbReference>
<keyword evidence="7" id="KW-0479">Metal-binding</keyword>
<gene>
    <name evidence="15" type="ORF">DFR27_0520</name>
</gene>
<keyword evidence="11" id="KW-0482">Metalloprotease</keyword>
<dbReference type="InterPro" id="IPR044537">
    <property type="entry name" value="Rip2-like"/>
</dbReference>
<proteinExistence type="inferred from homology"/>
<keyword evidence="6 13" id="KW-0812">Transmembrane</keyword>
<accession>A0A3M0AG30</accession>
<evidence type="ECO:0000313" key="15">
    <source>
        <dbReference type="EMBL" id="RMA82569.1"/>
    </source>
</evidence>
<feature type="transmembrane region" description="Helical" evidence="13">
    <location>
        <begin position="12"/>
        <end position="29"/>
    </location>
</feature>
<feature type="transmembrane region" description="Helical" evidence="13">
    <location>
        <begin position="49"/>
        <end position="70"/>
    </location>
</feature>
<dbReference type="GO" id="GO:0046872">
    <property type="term" value="F:metal ion binding"/>
    <property type="evidence" value="ECO:0007669"/>
    <property type="project" value="UniProtKB-KW"/>
</dbReference>
<keyword evidence="5 15" id="KW-0645">Protease</keyword>
<keyword evidence="12 13" id="KW-0472">Membrane</keyword>